<dbReference type="InterPro" id="IPR016181">
    <property type="entry name" value="Acyl_CoA_acyltransferase"/>
</dbReference>
<dbReference type="Gene3D" id="3.40.630.30">
    <property type="match status" value="1"/>
</dbReference>
<keyword evidence="2" id="KW-0808">Transferase</keyword>
<evidence type="ECO:0000313" key="2">
    <source>
        <dbReference type="EMBL" id="TBR80467.1"/>
    </source>
</evidence>
<accession>A0A4Q9JTM7</accession>
<dbReference type="InterPro" id="IPR000182">
    <property type="entry name" value="GNAT_dom"/>
</dbReference>
<dbReference type="AlphaFoldDB" id="A0A4Q9JTM7"/>
<dbReference type="Pfam" id="PF00583">
    <property type="entry name" value="Acetyltransf_1"/>
    <property type="match status" value="1"/>
</dbReference>
<dbReference type="EMBL" id="QPGR01000009">
    <property type="protein sequence ID" value="TBR80467.1"/>
    <property type="molecule type" value="Genomic_DNA"/>
</dbReference>
<dbReference type="CDD" id="cd04301">
    <property type="entry name" value="NAT_SF"/>
    <property type="match status" value="1"/>
</dbReference>
<evidence type="ECO:0000259" key="1">
    <source>
        <dbReference type="PROSITE" id="PS51186"/>
    </source>
</evidence>
<dbReference type="GO" id="GO:0016747">
    <property type="term" value="F:acyltransferase activity, transferring groups other than amino-acyl groups"/>
    <property type="evidence" value="ECO:0007669"/>
    <property type="project" value="InterPro"/>
</dbReference>
<dbReference type="OrthoDB" id="9796381at2"/>
<dbReference type="PROSITE" id="PS51186">
    <property type="entry name" value="GNAT"/>
    <property type="match status" value="1"/>
</dbReference>
<dbReference type="RefSeq" id="WP_131186661.1">
    <property type="nucleotide sequence ID" value="NZ_QPGR01000009.1"/>
</dbReference>
<comment type="caution">
    <text evidence="2">The sequence shown here is derived from an EMBL/GenBank/DDBJ whole genome shotgun (WGS) entry which is preliminary data.</text>
</comment>
<keyword evidence="3" id="KW-1185">Reference proteome</keyword>
<protein>
    <submittedName>
        <fullName evidence="2">GNAT family N-acetyltransferase</fullName>
    </submittedName>
</protein>
<organism evidence="2 3">
    <name type="scientific">Campylobacter novaezeelandiae</name>
    <dbReference type="NCBI Taxonomy" id="2267891"/>
    <lineage>
        <taxon>Bacteria</taxon>
        <taxon>Pseudomonadati</taxon>
        <taxon>Campylobacterota</taxon>
        <taxon>Epsilonproteobacteria</taxon>
        <taxon>Campylobacterales</taxon>
        <taxon>Campylobacteraceae</taxon>
        <taxon>Campylobacter</taxon>
    </lineage>
</organism>
<sequence length="174" mass="20889">MQEFTIEKATIKNLDEILKITQQALITMKKLGFHQWDENYPNIEIFTQDIEKNHLYICREKEQILGFICINELFSPQEYKDICFNPKFNDKTFYLHRLAINQDFKRQGIGFKLLNFCEEFAIKNNKLSLRADTSSKNFPMNSLFQKLNYQFCGEFNIKNYNDKFFAYEKILKES</sequence>
<dbReference type="SUPFAM" id="SSF55729">
    <property type="entry name" value="Acyl-CoA N-acyltransferases (Nat)"/>
    <property type="match status" value="1"/>
</dbReference>
<feature type="domain" description="N-acetyltransferase" evidence="1">
    <location>
        <begin position="4"/>
        <end position="172"/>
    </location>
</feature>
<name>A0A4Q9JTM7_9BACT</name>
<proteinExistence type="predicted"/>
<evidence type="ECO:0000313" key="3">
    <source>
        <dbReference type="Proteomes" id="UP000292583"/>
    </source>
</evidence>
<dbReference type="Proteomes" id="UP000292583">
    <property type="component" value="Unassembled WGS sequence"/>
</dbReference>
<gene>
    <name evidence="2" type="ORF">DU473_05390</name>
</gene>
<reference evidence="2 3" key="1">
    <citation type="submission" date="2018-07" db="EMBL/GenBank/DDBJ databases">
        <title>Campylobacter zealandensis sp. nov., isolated from birds and water in New Zealand.</title>
        <authorList>
            <person name="Wilkinson D.A."/>
            <person name="Biggs P.J."/>
            <person name="French N.P."/>
            <person name="Midwinter A.C."/>
        </authorList>
    </citation>
    <scope>NUCLEOTIDE SEQUENCE [LARGE SCALE GENOMIC DNA]</scope>
    <source>
        <strain evidence="2 3">B423b</strain>
    </source>
</reference>